<reference evidence="1" key="2">
    <citation type="journal article" date="2015" name="Fish Shellfish Immunol.">
        <title>Early steps in the European eel (Anguilla anguilla)-Vibrio vulnificus interaction in the gills: Role of the RtxA13 toxin.</title>
        <authorList>
            <person name="Callol A."/>
            <person name="Pajuelo D."/>
            <person name="Ebbesson L."/>
            <person name="Teles M."/>
            <person name="MacKenzie S."/>
            <person name="Amaro C."/>
        </authorList>
    </citation>
    <scope>NUCLEOTIDE SEQUENCE</scope>
</reference>
<dbReference type="AlphaFoldDB" id="A0A0E9UKW4"/>
<protein>
    <submittedName>
        <fullName evidence="1">Uncharacterized protein</fullName>
    </submittedName>
</protein>
<organism evidence="1">
    <name type="scientific">Anguilla anguilla</name>
    <name type="common">European freshwater eel</name>
    <name type="synonym">Muraena anguilla</name>
    <dbReference type="NCBI Taxonomy" id="7936"/>
    <lineage>
        <taxon>Eukaryota</taxon>
        <taxon>Metazoa</taxon>
        <taxon>Chordata</taxon>
        <taxon>Craniata</taxon>
        <taxon>Vertebrata</taxon>
        <taxon>Euteleostomi</taxon>
        <taxon>Actinopterygii</taxon>
        <taxon>Neopterygii</taxon>
        <taxon>Teleostei</taxon>
        <taxon>Anguilliformes</taxon>
        <taxon>Anguillidae</taxon>
        <taxon>Anguilla</taxon>
    </lineage>
</organism>
<dbReference type="EMBL" id="GBXM01042687">
    <property type="protein sequence ID" value="JAH65890.1"/>
    <property type="molecule type" value="Transcribed_RNA"/>
</dbReference>
<name>A0A0E9UKW4_ANGAN</name>
<evidence type="ECO:0000313" key="1">
    <source>
        <dbReference type="EMBL" id="JAH65890.1"/>
    </source>
</evidence>
<reference evidence="1" key="1">
    <citation type="submission" date="2014-11" db="EMBL/GenBank/DDBJ databases">
        <authorList>
            <person name="Amaro Gonzalez C."/>
        </authorList>
    </citation>
    <scope>NUCLEOTIDE SEQUENCE</scope>
</reference>
<proteinExistence type="predicted"/>
<accession>A0A0E9UKW4</accession>
<sequence>MIYQADLSVCRLKVPLLASLVYPRVCPRDRSWDHSYSLYISTGLIEMFQMQISTFMPMIL</sequence>